<dbReference type="InterPro" id="IPR003673">
    <property type="entry name" value="CoA-Trfase_fam_III"/>
</dbReference>
<dbReference type="InterPro" id="IPR050509">
    <property type="entry name" value="CoA-transferase_III"/>
</dbReference>
<dbReference type="SUPFAM" id="SSF89796">
    <property type="entry name" value="CoA-transferase family III (CaiB/BaiF)"/>
    <property type="match status" value="1"/>
</dbReference>
<dbReference type="PANTHER" id="PTHR48228">
    <property type="entry name" value="SUCCINYL-COA--D-CITRAMALATE COA-TRANSFERASE"/>
    <property type="match status" value="1"/>
</dbReference>
<dbReference type="RefSeq" id="WP_078196904.1">
    <property type="nucleotide sequence ID" value="NZ_CP017757.2"/>
</dbReference>
<dbReference type="GO" id="GO:0016740">
    <property type="term" value="F:transferase activity"/>
    <property type="evidence" value="ECO:0007669"/>
    <property type="project" value="UniProtKB-KW"/>
</dbReference>
<protein>
    <submittedName>
        <fullName evidence="1">CoA transferase</fullName>
    </submittedName>
</protein>
<dbReference type="Proteomes" id="UP000189627">
    <property type="component" value="Chromosome 1"/>
</dbReference>
<sequence>MSGPLHGVKVIEMVGIGPGPFCGMMLADMGADVIRIERPPTGCMGPQAQPAGQDPLRFDVNARGKRTVHVELKAPGGPARVLDLVEQADVLIEGFRPGVMERLGLGPEACLARNPRLVFGRVTGWGQHGPLARSAGHDLNFIAVSGLLGAMGRPEESPSPPLNLLGGFGGGAMMLAFGIACALLEARQSGKGQVIDAAISDGSALLGATLYGLKAQGAWTTRRGSNLYDGAAPFYDTYECADGKYISLACVEPKFYSRLLVCLDQTDPAFMQQMDKRQWPEFKRKLAALFITRTRAQWSALLGGNDVCFAPVLDMEEAPQHPHNVARNTFIEIDGVTQPAPAPRFSRTVPEVHAAGANARTTIEAVLSGWSSQVRPAA</sequence>
<reference evidence="2" key="1">
    <citation type="submission" date="2017-02" db="EMBL/GenBank/DDBJ databases">
        <title>Complete genome sequence of Cupriavidus necator strain NH9, a 3-chlorobenzoate degrader.</title>
        <authorList>
            <person name="Moriuchi R."/>
            <person name="Dohra H."/>
            <person name="Ogawa N."/>
        </authorList>
    </citation>
    <scope>NUCLEOTIDE SEQUENCE [LARGE SCALE GENOMIC DNA]</scope>
    <source>
        <strain evidence="2">NH9</strain>
    </source>
</reference>
<accession>A0A1U9UQ28</accession>
<keyword evidence="1" id="KW-0808">Transferase</keyword>
<evidence type="ECO:0000313" key="2">
    <source>
        <dbReference type="Proteomes" id="UP000189627"/>
    </source>
</evidence>
<dbReference type="PANTHER" id="PTHR48228:SF5">
    <property type="entry name" value="ALPHA-METHYLACYL-COA RACEMASE"/>
    <property type="match status" value="1"/>
</dbReference>
<dbReference type="OrthoDB" id="5294844at2"/>
<dbReference type="InterPro" id="IPR044855">
    <property type="entry name" value="CoA-Trfase_III_dom3_sf"/>
</dbReference>
<organism evidence="1 2">
    <name type="scientific">Cupriavidus necator</name>
    <name type="common">Alcaligenes eutrophus</name>
    <name type="synonym">Ralstonia eutropha</name>
    <dbReference type="NCBI Taxonomy" id="106590"/>
    <lineage>
        <taxon>Bacteria</taxon>
        <taxon>Pseudomonadati</taxon>
        <taxon>Pseudomonadota</taxon>
        <taxon>Betaproteobacteria</taxon>
        <taxon>Burkholderiales</taxon>
        <taxon>Burkholderiaceae</taxon>
        <taxon>Cupriavidus</taxon>
    </lineage>
</organism>
<dbReference type="InterPro" id="IPR023606">
    <property type="entry name" value="CoA-Trfase_III_dom_1_sf"/>
</dbReference>
<gene>
    <name evidence="1" type="ORF">BJN34_12545</name>
</gene>
<dbReference type="Gene3D" id="3.40.50.10540">
    <property type="entry name" value="Crotonobetainyl-coa:carnitine coa-transferase, domain 1"/>
    <property type="match status" value="1"/>
</dbReference>
<dbReference type="EMBL" id="CP017757">
    <property type="protein sequence ID" value="AQV94710.1"/>
    <property type="molecule type" value="Genomic_DNA"/>
</dbReference>
<dbReference type="KEGG" id="cuh:BJN34_12545"/>
<proteinExistence type="predicted"/>
<evidence type="ECO:0000313" key="1">
    <source>
        <dbReference type="EMBL" id="AQV94710.1"/>
    </source>
</evidence>
<dbReference type="Pfam" id="PF02515">
    <property type="entry name" value="CoA_transf_3"/>
    <property type="match status" value="1"/>
</dbReference>
<dbReference type="AlphaFoldDB" id="A0A1U9UQ28"/>
<name>A0A1U9UQ28_CUPNE</name>
<dbReference type="Gene3D" id="3.30.1540.10">
    <property type="entry name" value="formyl-coa transferase, domain 3"/>
    <property type="match status" value="1"/>
</dbReference>